<evidence type="ECO:0000256" key="13">
    <source>
        <dbReference type="RuleBase" id="RU363047"/>
    </source>
</evidence>
<feature type="transmembrane region" description="Helical" evidence="13">
    <location>
        <begin position="91"/>
        <end position="116"/>
    </location>
</feature>
<dbReference type="InterPro" id="IPR000725">
    <property type="entry name" value="Olfact_rcpt"/>
</dbReference>
<evidence type="ECO:0000256" key="3">
    <source>
        <dbReference type="ARBA" id="ARBA00022475"/>
    </source>
</evidence>
<keyword evidence="10 12" id="KW-0675">Receptor</keyword>
<keyword evidence="16" id="KW-1185">Reference proteome</keyword>
<keyword evidence="8 12" id="KW-0297">G-protein coupled receptor</keyword>
<gene>
    <name evidence="15" type="ORF">WCI35_018643</name>
</gene>
<evidence type="ECO:0000259" key="14">
    <source>
        <dbReference type="PROSITE" id="PS50262"/>
    </source>
</evidence>
<comment type="subcellular location">
    <subcellularLocation>
        <location evidence="2 13">Cell membrane</location>
        <topology evidence="2 13">Multi-pass membrane protein</topology>
    </subcellularLocation>
</comment>
<feature type="transmembrane region" description="Helical" evidence="13">
    <location>
        <begin position="128"/>
        <end position="156"/>
    </location>
</feature>
<evidence type="ECO:0000313" key="16">
    <source>
        <dbReference type="Proteomes" id="UP001610411"/>
    </source>
</evidence>
<evidence type="ECO:0000256" key="9">
    <source>
        <dbReference type="ARBA" id="ARBA00023136"/>
    </source>
</evidence>
<dbReference type="PANTHER" id="PTHR26452">
    <property type="entry name" value="OLFACTORY RECEPTOR"/>
    <property type="match status" value="1"/>
</dbReference>
<dbReference type="PRINTS" id="PR00237">
    <property type="entry name" value="GPCRRHODOPSN"/>
</dbReference>
<dbReference type="FunFam" id="1.20.1070.10:FF:000037">
    <property type="entry name" value="Olfactory receptor"/>
    <property type="match status" value="1"/>
</dbReference>
<dbReference type="PRINTS" id="PR00245">
    <property type="entry name" value="OLFACTORYR"/>
</dbReference>
<keyword evidence="3 13" id="KW-1003">Cell membrane</keyword>
<reference evidence="15 16" key="1">
    <citation type="journal article" date="2024" name="G3 (Bethesda)">
        <title>A hybrid genome assembly of the endangered aye-aye (Daubentonia madagascariensis).</title>
        <authorList>
            <person name="Versoza C.J."/>
            <person name="Pfeifer S.P."/>
        </authorList>
    </citation>
    <scope>NUCLEOTIDE SEQUENCE [LARGE SCALE GENOMIC DNA]</scope>
    <source>
        <strain evidence="15">6821</strain>
    </source>
</reference>
<dbReference type="InterPro" id="IPR000276">
    <property type="entry name" value="GPCR_Rhodpsn"/>
</dbReference>
<proteinExistence type="inferred from homology"/>
<organism evidence="15 16">
    <name type="scientific">Daubentonia madagascariensis</name>
    <name type="common">Aye-aye</name>
    <name type="synonym">Sciurus madagascariensis</name>
    <dbReference type="NCBI Taxonomy" id="31869"/>
    <lineage>
        <taxon>Eukaryota</taxon>
        <taxon>Metazoa</taxon>
        <taxon>Chordata</taxon>
        <taxon>Craniata</taxon>
        <taxon>Vertebrata</taxon>
        <taxon>Euteleostomi</taxon>
        <taxon>Mammalia</taxon>
        <taxon>Eutheria</taxon>
        <taxon>Euarchontoglires</taxon>
        <taxon>Primates</taxon>
        <taxon>Strepsirrhini</taxon>
        <taxon>Chiromyiformes</taxon>
        <taxon>Daubentoniidae</taxon>
        <taxon>Daubentonia</taxon>
    </lineage>
</organism>
<keyword evidence="4 13" id="KW-0716">Sensory transduction</keyword>
<feature type="domain" description="G-protein coupled receptors family 1 profile" evidence="14">
    <location>
        <begin position="39"/>
        <end position="288"/>
    </location>
</feature>
<keyword evidence="11 12" id="KW-0807">Transducer</keyword>
<dbReference type="Gene3D" id="1.20.1070.10">
    <property type="entry name" value="Rhodopsin 7-helix transmembrane proteins"/>
    <property type="match status" value="1"/>
</dbReference>
<evidence type="ECO:0000256" key="6">
    <source>
        <dbReference type="ARBA" id="ARBA00022725"/>
    </source>
</evidence>
<dbReference type="Proteomes" id="UP001610411">
    <property type="component" value="Unassembled WGS sequence"/>
</dbReference>
<keyword evidence="5 12" id="KW-0812">Transmembrane</keyword>
<dbReference type="EMBL" id="JBFSEQ010000007">
    <property type="protein sequence ID" value="KAL2770553.1"/>
    <property type="molecule type" value="Genomic_DNA"/>
</dbReference>
<dbReference type="GO" id="GO:0007608">
    <property type="term" value="P:sensory perception of smell"/>
    <property type="evidence" value="ECO:0007669"/>
    <property type="project" value="UniProtKB-KW"/>
</dbReference>
<comment type="similarity">
    <text evidence="12">Belongs to the G-protein coupled receptor 1 family.</text>
</comment>
<sequence>MANVTLVARFLLVGFSNVQELQILYGVLFLVIYLAALMSNLVIITVITLDLHLKTPMYFFLKNLSLLDIFLVSVPVPKFIVNSLIHNSSISILGCACQLLLMTSFSAGEIFVLAAMSYDRYVAICCPLHYVVIMNDGACVLMASVSWAIGGLFGAVYTDGTFSMPFCGSSVIPQFFCDVPSLLRISCSQTLMVIYTSIGIGICLGMSCFICIVVSYIYIFSTVLKIPTTKGQSKAFSTCLPHLIVFTVFIITACFVYLKPPSDIPSVIDRLVSVIYTVTPPILNPVIYSLRNNDMKQALIRLVRKTYGQGVHLI</sequence>
<evidence type="ECO:0000256" key="5">
    <source>
        <dbReference type="ARBA" id="ARBA00022692"/>
    </source>
</evidence>
<evidence type="ECO:0000256" key="4">
    <source>
        <dbReference type="ARBA" id="ARBA00022606"/>
    </source>
</evidence>
<dbReference type="CDD" id="cd15227">
    <property type="entry name" value="7tmA_OR14-like"/>
    <property type="match status" value="1"/>
</dbReference>
<name>A0ABD2DUV3_DAUMA</name>
<dbReference type="InterPro" id="IPR017452">
    <property type="entry name" value="GPCR_Rhodpsn_7TM"/>
</dbReference>
<evidence type="ECO:0000256" key="1">
    <source>
        <dbReference type="ARBA" id="ARBA00002936"/>
    </source>
</evidence>
<evidence type="ECO:0000256" key="7">
    <source>
        <dbReference type="ARBA" id="ARBA00022989"/>
    </source>
</evidence>
<evidence type="ECO:0000256" key="11">
    <source>
        <dbReference type="ARBA" id="ARBA00023224"/>
    </source>
</evidence>
<protein>
    <recommendedName>
        <fullName evidence="13">Olfactory receptor</fullName>
    </recommendedName>
</protein>
<evidence type="ECO:0000256" key="8">
    <source>
        <dbReference type="ARBA" id="ARBA00023040"/>
    </source>
</evidence>
<feature type="transmembrane region" description="Helical" evidence="13">
    <location>
        <begin position="192"/>
        <end position="219"/>
    </location>
</feature>
<dbReference type="Pfam" id="PF13853">
    <property type="entry name" value="7tm_4"/>
    <property type="match status" value="1"/>
</dbReference>
<keyword evidence="9 13" id="KW-0472">Membrane</keyword>
<dbReference type="AlphaFoldDB" id="A0ABD2DUV3"/>
<dbReference type="InterPro" id="IPR050516">
    <property type="entry name" value="Olfactory_GPCR"/>
</dbReference>
<comment type="function">
    <text evidence="1">Odorant receptor.</text>
</comment>
<comment type="caution">
    <text evidence="15">The sequence shown here is derived from an EMBL/GenBank/DDBJ whole genome shotgun (WGS) entry which is preliminary data.</text>
</comment>
<dbReference type="PROSITE" id="PS50262">
    <property type="entry name" value="G_PROTEIN_RECEP_F1_2"/>
    <property type="match status" value="1"/>
</dbReference>
<dbReference type="SUPFAM" id="SSF81321">
    <property type="entry name" value="Family A G protein-coupled receptor-like"/>
    <property type="match status" value="1"/>
</dbReference>
<evidence type="ECO:0000256" key="12">
    <source>
        <dbReference type="RuleBase" id="RU000688"/>
    </source>
</evidence>
<feature type="transmembrane region" description="Helical" evidence="13">
    <location>
        <begin position="30"/>
        <end position="53"/>
    </location>
</feature>
<feature type="transmembrane region" description="Helical" evidence="13">
    <location>
        <begin position="65"/>
        <end position="85"/>
    </location>
</feature>
<keyword evidence="7 13" id="KW-1133">Transmembrane helix</keyword>
<feature type="transmembrane region" description="Helical" evidence="13">
    <location>
        <begin position="240"/>
        <end position="258"/>
    </location>
</feature>
<evidence type="ECO:0000313" key="15">
    <source>
        <dbReference type="EMBL" id="KAL2770553.1"/>
    </source>
</evidence>
<keyword evidence="6 13" id="KW-0552">Olfaction</keyword>
<dbReference type="GO" id="GO:0004930">
    <property type="term" value="F:G protein-coupled receptor activity"/>
    <property type="evidence" value="ECO:0007669"/>
    <property type="project" value="UniProtKB-KW"/>
</dbReference>
<dbReference type="PROSITE" id="PS00237">
    <property type="entry name" value="G_PROTEIN_RECEP_F1_1"/>
    <property type="match status" value="1"/>
</dbReference>
<evidence type="ECO:0000256" key="2">
    <source>
        <dbReference type="ARBA" id="ARBA00004651"/>
    </source>
</evidence>
<accession>A0ABD2DUV3</accession>
<dbReference type="GO" id="GO:0005886">
    <property type="term" value="C:plasma membrane"/>
    <property type="evidence" value="ECO:0007669"/>
    <property type="project" value="UniProtKB-SubCell"/>
</dbReference>
<evidence type="ECO:0000256" key="10">
    <source>
        <dbReference type="ARBA" id="ARBA00023170"/>
    </source>
</evidence>